<dbReference type="CDD" id="cd00109">
    <property type="entry name" value="Kunitz-type"/>
    <property type="match status" value="1"/>
</dbReference>
<evidence type="ECO:0000259" key="2">
    <source>
        <dbReference type="PROSITE" id="PS50279"/>
    </source>
</evidence>
<gene>
    <name evidence="4" type="primary">LOC111113073</name>
</gene>
<dbReference type="KEGG" id="cvn:111113073"/>
<sequence length="155" mass="17323">MLDLTRATAFQQQIKIQFSEFMIAAACFRYVVVNSQRQYGYPPTTTPTVDWPCSLPKKPGPCRGFCPRYYYDSSTDSCHEFTYGCCGGNANNFKTNALCENACKQFRACPAIACLVPACTFETCPNFQEATCFAPCGCTSIWVYNGEDVTNRCHN</sequence>
<protein>
    <submittedName>
        <fullName evidence="4">Chelonianin-like isoform X1</fullName>
    </submittedName>
</protein>
<evidence type="ECO:0000313" key="4">
    <source>
        <dbReference type="RefSeq" id="XP_022306754.1"/>
    </source>
</evidence>
<dbReference type="OrthoDB" id="4473401at2759"/>
<dbReference type="GO" id="GO:0004867">
    <property type="term" value="F:serine-type endopeptidase inhibitor activity"/>
    <property type="evidence" value="ECO:0007669"/>
    <property type="project" value="InterPro"/>
</dbReference>
<dbReference type="InterPro" id="IPR002223">
    <property type="entry name" value="Kunitz_BPTI"/>
</dbReference>
<dbReference type="PANTHER" id="PTHR46751:SF1">
    <property type="entry name" value="WAP FOUR-DISULFIDE CORE DOMAIN PROTEIN 6A"/>
    <property type="match status" value="1"/>
</dbReference>
<proteinExistence type="predicted"/>
<dbReference type="InterPro" id="IPR051388">
    <property type="entry name" value="Serpin_venom_toxin"/>
</dbReference>
<dbReference type="GeneID" id="111113073"/>
<dbReference type="SMART" id="SM00131">
    <property type="entry name" value="KU"/>
    <property type="match status" value="1"/>
</dbReference>
<dbReference type="AlphaFoldDB" id="A0A8B8BV60"/>
<dbReference type="PRINTS" id="PR00759">
    <property type="entry name" value="BASICPTASE"/>
</dbReference>
<dbReference type="SUPFAM" id="SSF57362">
    <property type="entry name" value="BPTI-like"/>
    <property type="match status" value="1"/>
</dbReference>
<dbReference type="Pfam" id="PF00014">
    <property type="entry name" value="Kunitz_BPTI"/>
    <property type="match status" value="1"/>
</dbReference>
<reference evidence="4" key="1">
    <citation type="submission" date="2025-08" db="UniProtKB">
        <authorList>
            <consortium name="RefSeq"/>
        </authorList>
    </citation>
    <scope>IDENTIFICATION</scope>
    <source>
        <tissue evidence="4">Whole sample</tissue>
    </source>
</reference>
<keyword evidence="1" id="KW-1015">Disulfide bond</keyword>
<feature type="domain" description="BPTI/Kunitz inhibitor" evidence="2">
    <location>
        <begin position="53"/>
        <end position="103"/>
    </location>
</feature>
<evidence type="ECO:0000313" key="3">
    <source>
        <dbReference type="Proteomes" id="UP000694844"/>
    </source>
</evidence>
<name>A0A8B8BV60_CRAVI</name>
<dbReference type="RefSeq" id="XP_022306754.1">
    <property type="nucleotide sequence ID" value="XM_022451046.1"/>
</dbReference>
<dbReference type="InterPro" id="IPR036880">
    <property type="entry name" value="Kunitz_BPTI_sf"/>
</dbReference>
<evidence type="ECO:0000256" key="1">
    <source>
        <dbReference type="ARBA" id="ARBA00023157"/>
    </source>
</evidence>
<keyword evidence="3" id="KW-1185">Reference proteome</keyword>
<dbReference type="PROSITE" id="PS50279">
    <property type="entry name" value="BPTI_KUNITZ_2"/>
    <property type="match status" value="1"/>
</dbReference>
<dbReference type="PANTHER" id="PTHR46751">
    <property type="entry name" value="EPPIN"/>
    <property type="match status" value="1"/>
</dbReference>
<dbReference type="Gene3D" id="4.10.410.10">
    <property type="entry name" value="Pancreatic trypsin inhibitor Kunitz domain"/>
    <property type="match status" value="1"/>
</dbReference>
<dbReference type="GO" id="GO:0005615">
    <property type="term" value="C:extracellular space"/>
    <property type="evidence" value="ECO:0007669"/>
    <property type="project" value="TreeGrafter"/>
</dbReference>
<organism evidence="3 4">
    <name type="scientific">Crassostrea virginica</name>
    <name type="common">Eastern oyster</name>
    <dbReference type="NCBI Taxonomy" id="6565"/>
    <lineage>
        <taxon>Eukaryota</taxon>
        <taxon>Metazoa</taxon>
        <taxon>Spiralia</taxon>
        <taxon>Lophotrochozoa</taxon>
        <taxon>Mollusca</taxon>
        <taxon>Bivalvia</taxon>
        <taxon>Autobranchia</taxon>
        <taxon>Pteriomorphia</taxon>
        <taxon>Ostreida</taxon>
        <taxon>Ostreoidea</taxon>
        <taxon>Ostreidae</taxon>
        <taxon>Crassostrea</taxon>
    </lineage>
</organism>
<dbReference type="Proteomes" id="UP000694844">
    <property type="component" value="Chromosome 9"/>
</dbReference>
<accession>A0A8B8BV60</accession>